<sequence>MHRTLHVASRGALDKCEPENTFCIEIERRCKYALENEAFVRHERRGWAQREK</sequence>
<protein>
    <submittedName>
        <fullName evidence="1">Uncharacterized protein</fullName>
    </submittedName>
</protein>
<dbReference type="EMBL" id="KN835369">
    <property type="protein sequence ID" value="KIK38888.1"/>
    <property type="molecule type" value="Genomic_DNA"/>
</dbReference>
<reference evidence="1 2" key="1">
    <citation type="submission" date="2014-04" db="EMBL/GenBank/DDBJ databases">
        <authorList>
            <consortium name="DOE Joint Genome Institute"/>
            <person name="Kuo A."/>
            <person name="Ruytinx J."/>
            <person name="Rineau F."/>
            <person name="Colpaert J."/>
            <person name="Kohler A."/>
            <person name="Nagy L.G."/>
            <person name="Floudas D."/>
            <person name="Copeland A."/>
            <person name="Barry K.W."/>
            <person name="Cichocki N."/>
            <person name="Veneault-Fourrey C."/>
            <person name="LaButti K."/>
            <person name="Lindquist E.A."/>
            <person name="Lipzen A."/>
            <person name="Lundell T."/>
            <person name="Morin E."/>
            <person name="Murat C."/>
            <person name="Sun H."/>
            <person name="Tunlid A."/>
            <person name="Henrissat B."/>
            <person name="Grigoriev I.V."/>
            <person name="Hibbett D.S."/>
            <person name="Martin F."/>
            <person name="Nordberg H.P."/>
            <person name="Cantor M.N."/>
            <person name="Hua S.X."/>
        </authorList>
    </citation>
    <scope>NUCLEOTIDE SEQUENCE [LARGE SCALE GENOMIC DNA]</scope>
    <source>
        <strain evidence="1 2">UH-Slu-Lm8-n1</strain>
    </source>
</reference>
<evidence type="ECO:0000313" key="2">
    <source>
        <dbReference type="Proteomes" id="UP000054485"/>
    </source>
</evidence>
<dbReference type="InParanoid" id="A0A0D0B4U6"/>
<proteinExistence type="predicted"/>
<reference evidence="2" key="2">
    <citation type="submission" date="2015-01" db="EMBL/GenBank/DDBJ databases">
        <title>Evolutionary Origins and Diversification of the Mycorrhizal Mutualists.</title>
        <authorList>
            <consortium name="DOE Joint Genome Institute"/>
            <consortium name="Mycorrhizal Genomics Consortium"/>
            <person name="Kohler A."/>
            <person name="Kuo A."/>
            <person name="Nagy L.G."/>
            <person name="Floudas D."/>
            <person name="Copeland A."/>
            <person name="Barry K.W."/>
            <person name="Cichocki N."/>
            <person name="Veneault-Fourrey C."/>
            <person name="LaButti K."/>
            <person name="Lindquist E.A."/>
            <person name="Lipzen A."/>
            <person name="Lundell T."/>
            <person name="Morin E."/>
            <person name="Murat C."/>
            <person name="Riley R."/>
            <person name="Ohm R."/>
            <person name="Sun H."/>
            <person name="Tunlid A."/>
            <person name="Henrissat B."/>
            <person name="Grigoriev I.V."/>
            <person name="Hibbett D.S."/>
            <person name="Martin F."/>
        </authorList>
    </citation>
    <scope>NUCLEOTIDE SEQUENCE [LARGE SCALE GENOMIC DNA]</scope>
    <source>
        <strain evidence="2">UH-Slu-Lm8-n1</strain>
    </source>
</reference>
<evidence type="ECO:0000313" key="1">
    <source>
        <dbReference type="EMBL" id="KIK38888.1"/>
    </source>
</evidence>
<dbReference type="AlphaFoldDB" id="A0A0D0B4U6"/>
<name>A0A0D0B4U6_9AGAM</name>
<dbReference type="HOGENOM" id="CLU_3088852_0_0_1"/>
<keyword evidence="2" id="KW-1185">Reference proteome</keyword>
<dbReference type="Proteomes" id="UP000054485">
    <property type="component" value="Unassembled WGS sequence"/>
</dbReference>
<gene>
    <name evidence="1" type="ORF">CY34DRAFT_808915</name>
</gene>
<accession>A0A0D0B4U6</accession>
<organism evidence="1 2">
    <name type="scientific">Suillus luteus UH-Slu-Lm8-n1</name>
    <dbReference type="NCBI Taxonomy" id="930992"/>
    <lineage>
        <taxon>Eukaryota</taxon>
        <taxon>Fungi</taxon>
        <taxon>Dikarya</taxon>
        <taxon>Basidiomycota</taxon>
        <taxon>Agaricomycotina</taxon>
        <taxon>Agaricomycetes</taxon>
        <taxon>Agaricomycetidae</taxon>
        <taxon>Boletales</taxon>
        <taxon>Suillineae</taxon>
        <taxon>Suillaceae</taxon>
        <taxon>Suillus</taxon>
    </lineage>
</organism>